<dbReference type="InterPro" id="IPR051083">
    <property type="entry name" value="GrpII_Intron_Splice-Mob/Def"/>
</dbReference>
<proteinExistence type="predicted"/>
<dbReference type="GeneID" id="60871540"/>
<keyword evidence="1" id="KW-0515">Mutator protein</keyword>
<protein>
    <submittedName>
        <fullName evidence="3">Uncharacterized protein</fullName>
    </submittedName>
</protein>
<sequence>MTTENSKQASKSQKNKAEPKRYENALSMLLGNAKKVSGGHPFMEEITTLDNLLLACERVKKNKGQPGIDGMTVEEIEGHIRQYHPHIQRKLMDGTYKPQPVRRVHIPKHNGGTRSLGIPVVRDRVIQQAIRQVIEPFINPTFSRSSHGFRPGKSPKTAMKQVTKYYEEGYTYVVDCDLKQYFDTINHDKLMYLLGKHITDKRVLTIIRKFLTCGAIDMKNGFEMTRKGAPQGGVISPLLSNIYLHQLDEELERRGHKFVRYADDFVVCVKSQRAGERVMESITKFLEKELKLTVNRDKSKVGSPTRLKFLGCLMRRVNKTCRFTATKEKQKSFLDSLRYTTRRNRPGTMKEIIKELNLRIRGWINYFGIGHIKGFIKRTEAWLRRRLRQLVLKRWKKCSTKINWLIKYGLSEDEAKCIAYSRKKYWRLSKTKEVHKAMSNERIHKWGLVSMTELAQKVYLSY</sequence>
<name>S1RNC4_9ENTE</name>
<organism evidence="3 4">
    <name type="scientific">Enterococcus cecorum DSM 20682 = ATCC 43198</name>
    <dbReference type="NCBI Taxonomy" id="1121864"/>
    <lineage>
        <taxon>Bacteria</taxon>
        <taxon>Bacillati</taxon>
        <taxon>Bacillota</taxon>
        <taxon>Bacilli</taxon>
        <taxon>Lactobacillales</taxon>
        <taxon>Enterococcaceae</taxon>
        <taxon>Enterococcus</taxon>
    </lineage>
</organism>
<dbReference type="CDD" id="cd01651">
    <property type="entry name" value="RT_G2_intron"/>
    <property type="match status" value="1"/>
</dbReference>
<dbReference type="Pfam" id="PF00078">
    <property type="entry name" value="RVT_1"/>
    <property type="match status" value="1"/>
</dbReference>
<reference evidence="3 4" key="1">
    <citation type="submission" date="2013-10" db="EMBL/GenBank/DDBJ databases">
        <title>The Genome Sequence of Enterococcus cecorum DSM 20682 (= ATCC 43198) (Illumina assembly).</title>
        <authorList>
            <consortium name="The Broad Institute Genomics Platform"/>
            <consortium name="The Broad Institute Genome Sequencing Center for Infectious Disease"/>
            <person name="Earl A."/>
            <person name="Russ C."/>
            <person name="Gilmore M."/>
            <person name="Surin D."/>
            <person name="Walker B."/>
            <person name="Young S."/>
            <person name="Zeng Q."/>
            <person name="Gargeya S."/>
            <person name="Fitzgerald M."/>
            <person name="Haas B."/>
            <person name="Abouelleil A."/>
            <person name="Allen A.W."/>
            <person name="Alvarado L."/>
            <person name="Arachchi H.M."/>
            <person name="Berlin A.M."/>
            <person name="Chapman S.B."/>
            <person name="Gainer-Dewar J."/>
            <person name="Goldberg J."/>
            <person name="Griggs A."/>
            <person name="Gujja S."/>
            <person name="Hansen M."/>
            <person name="Howarth C."/>
            <person name="Imamovic A."/>
            <person name="Ireland A."/>
            <person name="Larimer J."/>
            <person name="McCowan C."/>
            <person name="Murphy C."/>
            <person name="Pearson M."/>
            <person name="Poon T.W."/>
            <person name="Priest M."/>
            <person name="Roberts A."/>
            <person name="Saif S."/>
            <person name="Shea T."/>
            <person name="Sisk P."/>
            <person name="Sykes S."/>
            <person name="Wortman J."/>
            <person name="Nusbaum C."/>
            <person name="Birren B."/>
        </authorList>
    </citation>
    <scope>NUCLEOTIDE SEQUENCE [LARGE SCALE GENOMIC DNA]</scope>
    <source>
        <strain evidence="3 4">ATCC 43198</strain>
    </source>
</reference>
<evidence type="ECO:0000313" key="4">
    <source>
        <dbReference type="Proteomes" id="UP000017415"/>
    </source>
</evidence>
<accession>S1RNC4</accession>
<dbReference type="InterPro" id="IPR030931">
    <property type="entry name" value="Group_II_RT_mat"/>
</dbReference>
<dbReference type="PROSITE" id="PS50878">
    <property type="entry name" value="RT_POL"/>
    <property type="match status" value="1"/>
</dbReference>
<dbReference type="HOGENOM" id="CLU_013584_2_0_9"/>
<comment type="caution">
    <text evidence="3">The sequence shown here is derived from an EMBL/GenBank/DDBJ whole genome shotgun (WGS) entry which is preliminary data.</text>
</comment>
<dbReference type="NCBIfam" id="TIGR04416">
    <property type="entry name" value="group_II_RT_mat"/>
    <property type="match status" value="1"/>
</dbReference>
<dbReference type="eggNOG" id="COG3344">
    <property type="taxonomic scope" value="Bacteria"/>
</dbReference>
<dbReference type="SUPFAM" id="SSF56672">
    <property type="entry name" value="DNA/RNA polymerases"/>
    <property type="match status" value="1"/>
</dbReference>
<gene>
    <name evidence="3" type="ORF">OMO_00377</name>
</gene>
<dbReference type="PANTHER" id="PTHR34047">
    <property type="entry name" value="NUCLEAR INTRON MATURASE 1, MITOCHONDRIAL-RELATED"/>
    <property type="match status" value="1"/>
</dbReference>
<dbReference type="PATRIC" id="fig|1121864.4.peg.1908"/>
<dbReference type="Pfam" id="PF08388">
    <property type="entry name" value="GIIM"/>
    <property type="match status" value="1"/>
</dbReference>
<dbReference type="EMBL" id="AHYS01000002">
    <property type="protein sequence ID" value="ESK62352.1"/>
    <property type="molecule type" value="Genomic_DNA"/>
</dbReference>
<feature type="region of interest" description="Disordered" evidence="2">
    <location>
        <begin position="1"/>
        <end position="20"/>
    </location>
</feature>
<dbReference type="RefSeq" id="WP_016252048.1">
    <property type="nucleotide sequence ID" value="NZ_ASWI01000004.1"/>
</dbReference>
<dbReference type="InterPro" id="IPR043128">
    <property type="entry name" value="Rev_trsase/Diguanyl_cyclase"/>
</dbReference>
<feature type="compositionally biased region" description="Low complexity" evidence="2">
    <location>
        <begin position="1"/>
        <end position="12"/>
    </location>
</feature>
<dbReference type="PANTHER" id="PTHR34047:SF8">
    <property type="entry name" value="PROTEIN YKFC"/>
    <property type="match status" value="1"/>
</dbReference>
<dbReference type="Proteomes" id="UP000017415">
    <property type="component" value="Unassembled WGS sequence"/>
</dbReference>
<dbReference type="InterPro" id="IPR013597">
    <property type="entry name" value="Mat_intron_G2"/>
</dbReference>
<keyword evidence="4" id="KW-1185">Reference proteome</keyword>
<dbReference type="Gene3D" id="3.30.70.270">
    <property type="match status" value="1"/>
</dbReference>
<dbReference type="InterPro" id="IPR043502">
    <property type="entry name" value="DNA/RNA_pol_sf"/>
</dbReference>
<dbReference type="OrthoDB" id="9793236at2"/>
<evidence type="ECO:0000256" key="1">
    <source>
        <dbReference type="ARBA" id="ARBA00022457"/>
    </source>
</evidence>
<dbReference type="AlphaFoldDB" id="S1RNC4"/>
<dbReference type="InterPro" id="IPR000477">
    <property type="entry name" value="RT_dom"/>
</dbReference>
<evidence type="ECO:0000256" key="2">
    <source>
        <dbReference type="SAM" id="MobiDB-lite"/>
    </source>
</evidence>
<evidence type="ECO:0000313" key="3">
    <source>
        <dbReference type="EMBL" id="ESK62352.1"/>
    </source>
</evidence>